<dbReference type="HOGENOM" id="CLU_066903_1_0_1"/>
<sequence>MDDSFSQKVLRLRNEWAVTRQSSNLFPPVGKSVIDIHVERGDKPYMILWYEDCIKADGSKKEQCVRLYNVPGTLSGNILQLKQNVPAIAGHFEIDGNVINQLDHPLKPPLPIKDDFENLNDFLEQLPILDNDQLKHFVKKCRYRSEIFNLLKCQGGSVPGIPKSPHLTRLLGRTDTGELVFQKLWTAQQTIPRVSSLASFKSWILDLIDALICLHSLGIVHRDLRLDNCLFSPDGTRLILCDLESKYGQRSPPEIGSKGLDDDCWSFESDVYCIGDCIKCMVYSNSPLTAYVDWTVPEPLQVIVTACTQLSPAERPSLAALRGMVESVSVNTL</sequence>
<dbReference type="AlphaFoldDB" id="S3DS12"/>
<comment type="subunit">
    <text evidence="2">Component of the EKC/KEOPS complex composed of at least BUD32, CGI121, GON7, KAE1 and PCC1; the whole complex dimerizes.</text>
</comment>
<evidence type="ECO:0000256" key="6">
    <source>
        <dbReference type="ARBA" id="ARBA00030980"/>
    </source>
</evidence>
<evidence type="ECO:0000313" key="11">
    <source>
        <dbReference type="EMBL" id="EPE29233.1"/>
    </source>
</evidence>
<evidence type="ECO:0000313" key="12">
    <source>
        <dbReference type="Proteomes" id="UP000016922"/>
    </source>
</evidence>
<proteinExistence type="predicted"/>
<evidence type="ECO:0000256" key="8">
    <source>
        <dbReference type="ARBA" id="ARBA00047899"/>
    </source>
</evidence>
<dbReference type="EMBL" id="KE145367">
    <property type="protein sequence ID" value="EPE29233.1"/>
    <property type="molecule type" value="Genomic_DNA"/>
</dbReference>
<evidence type="ECO:0000256" key="7">
    <source>
        <dbReference type="ARBA" id="ARBA00033194"/>
    </source>
</evidence>
<comment type="catalytic activity">
    <reaction evidence="8">
        <text>L-threonyl-[protein] + ATP = O-phospho-L-threonyl-[protein] + ADP + H(+)</text>
        <dbReference type="Rhea" id="RHEA:46608"/>
        <dbReference type="Rhea" id="RHEA-COMP:11060"/>
        <dbReference type="Rhea" id="RHEA-COMP:11605"/>
        <dbReference type="ChEBI" id="CHEBI:15378"/>
        <dbReference type="ChEBI" id="CHEBI:30013"/>
        <dbReference type="ChEBI" id="CHEBI:30616"/>
        <dbReference type="ChEBI" id="CHEBI:61977"/>
        <dbReference type="ChEBI" id="CHEBI:456216"/>
        <dbReference type="EC" id="2.7.11.1"/>
    </reaction>
</comment>
<dbReference type="GeneID" id="19459451"/>
<dbReference type="Gene3D" id="1.10.510.10">
    <property type="entry name" value="Transferase(Phosphotransferase) domain 1"/>
    <property type="match status" value="1"/>
</dbReference>
<organism evidence="11 12">
    <name type="scientific">Glarea lozoyensis (strain ATCC 20868 / MF5171)</name>
    <dbReference type="NCBI Taxonomy" id="1116229"/>
    <lineage>
        <taxon>Eukaryota</taxon>
        <taxon>Fungi</taxon>
        <taxon>Dikarya</taxon>
        <taxon>Ascomycota</taxon>
        <taxon>Pezizomycotina</taxon>
        <taxon>Leotiomycetes</taxon>
        <taxon>Helotiales</taxon>
        <taxon>Helotiaceae</taxon>
        <taxon>Glarea</taxon>
    </lineage>
</organism>
<evidence type="ECO:0000259" key="10">
    <source>
        <dbReference type="SMART" id="SM00220"/>
    </source>
</evidence>
<keyword evidence="11" id="KW-0808">Transferase</keyword>
<reference evidence="11 12" key="1">
    <citation type="journal article" date="2013" name="BMC Genomics">
        <title>Genomics-driven discovery of the pneumocandin biosynthetic gene cluster in the fungus Glarea lozoyensis.</title>
        <authorList>
            <person name="Chen L."/>
            <person name="Yue Q."/>
            <person name="Zhang X."/>
            <person name="Xiang M."/>
            <person name="Wang C."/>
            <person name="Li S."/>
            <person name="Che Y."/>
            <person name="Ortiz-Lopez F.J."/>
            <person name="Bills G.F."/>
            <person name="Liu X."/>
            <person name="An Z."/>
        </authorList>
    </citation>
    <scope>NUCLEOTIDE SEQUENCE [LARGE SCALE GENOMIC DNA]</scope>
    <source>
        <strain evidence="12">ATCC 20868 / MF5171</strain>
    </source>
</reference>
<comment type="function">
    <text evidence="1">Component of the EKC/KEOPS complex that is required for the formation of a threonylcarbamoyl group on adenosine at position 37 (t(6)A37) in tRNAs that read codons beginning with adenine. The complex is probably involved in the transfer of the threonylcarbamoyl moiety of threonylcarbamoyl-AMP (TC-AMP) to the N6 group of A37. BUD32 has ATPase activity in the context of the EKC/KEOPS complex and likely plays a supporting role to the catalytic subunit KAE1. The EKC/KEOPS complex also promotes both telomere uncapping and telomere elongation. The complex is required for efficient recruitment of transcriptional coactivators.</text>
</comment>
<feature type="domain" description="Protein kinase" evidence="10">
    <location>
        <begin position="131"/>
        <end position="325"/>
    </location>
</feature>
<protein>
    <recommendedName>
        <fullName evidence="5">EKC/KEOPS complex subunit BUD32</fullName>
        <ecNumber evidence="3">2.7.11.1</ecNumber>
    </recommendedName>
    <alternativeName>
        <fullName evidence="6 7">Atypical Serine/threonine protein kinase BUD32</fullName>
    </alternativeName>
    <alternativeName>
        <fullName evidence="4">EKC/KEOPS complex subunit bud32</fullName>
    </alternativeName>
</protein>
<evidence type="ECO:0000256" key="5">
    <source>
        <dbReference type="ARBA" id="ARBA00019973"/>
    </source>
</evidence>
<evidence type="ECO:0000256" key="2">
    <source>
        <dbReference type="ARBA" id="ARBA00011534"/>
    </source>
</evidence>
<evidence type="ECO:0000256" key="9">
    <source>
        <dbReference type="ARBA" id="ARBA00048679"/>
    </source>
</evidence>
<dbReference type="OrthoDB" id="1668230at2759"/>
<dbReference type="RefSeq" id="XP_008083342.1">
    <property type="nucleotide sequence ID" value="XM_008085151.1"/>
</dbReference>
<accession>S3DS12</accession>
<dbReference type="SMART" id="SM00220">
    <property type="entry name" value="S_TKc"/>
    <property type="match status" value="1"/>
</dbReference>
<dbReference type="STRING" id="1116229.S3DS12"/>
<gene>
    <name evidence="11" type="ORF">GLAREA_00393</name>
</gene>
<keyword evidence="11" id="KW-0418">Kinase</keyword>
<dbReference type="EC" id="2.7.11.1" evidence="3"/>
<evidence type="ECO:0000256" key="3">
    <source>
        <dbReference type="ARBA" id="ARBA00012513"/>
    </source>
</evidence>
<dbReference type="KEGG" id="glz:GLAREA_00393"/>
<dbReference type="OMA" id="CYTYWYE"/>
<comment type="catalytic activity">
    <reaction evidence="9">
        <text>L-seryl-[protein] + ATP = O-phospho-L-seryl-[protein] + ADP + H(+)</text>
        <dbReference type="Rhea" id="RHEA:17989"/>
        <dbReference type="Rhea" id="RHEA-COMP:9863"/>
        <dbReference type="Rhea" id="RHEA-COMP:11604"/>
        <dbReference type="ChEBI" id="CHEBI:15378"/>
        <dbReference type="ChEBI" id="CHEBI:29999"/>
        <dbReference type="ChEBI" id="CHEBI:30616"/>
        <dbReference type="ChEBI" id="CHEBI:83421"/>
        <dbReference type="ChEBI" id="CHEBI:456216"/>
        <dbReference type="EC" id="2.7.11.1"/>
    </reaction>
</comment>
<dbReference type="PROSITE" id="PS00109">
    <property type="entry name" value="PROTEIN_KINASE_TYR"/>
    <property type="match status" value="1"/>
</dbReference>
<dbReference type="GO" id="GO:0005524">
    <property type="term" value="F:ATP binding"/>
    <property type="evidence" value="ECO:0007669"/>
    <property type="project" value="InterPro"/>
</dbReference>
<dbReference type="Proteomes" id="UP000016922">
    <property type="component" value="Unassembled WGS sequence"/>
</dbReference>
<name>S3DS12_GLAL2</name>
<keyword evidence="12" id="KW-1185">Reference proteome</keyword>
<evidence type="ECO:0000256" key="1">
    <source>
        <dbReference type="ARBA" id="ARBA00003747"/>
    </source>
</evidence>
<dbReference type="InterPro" id="IPR000719">
    <property type="entry name" value="Prot_kinase_dom"/>
</dbReference>
<dbReference type="eggNOG" id="ENOG502RGCV">
    <property type="taxonomic scope" value="Eukaryota"/>
</dbReference>
<dbReference type="SUPFAM" id="SSF56112">
    <property type="entry name" value="Protein kinase-like (PK-like)"/>
    <property type="match status" value="1"/>
</dbReference>
<dbReference type="InterPro" id="IPR008266">
    <property type="entry name" value="Tyr_kinase_AS"/>
</dbReference>
<dbReference type="GO" id="GO:0004674">
    <property type="term" value="F:protein serine/threonine kinase activity"/>
    <property type="evidence" value="ECO:0007669"/>
    <property type="project" value="UniProtKB-EC"/>
</dbReference>
<evidence type="ECO:0000256" key="4">
    <source>
        <dbReference type="ARBA" id="ARBA00013948"/>
    </source>
</evidence>
<dbReference type="InterPro" id="IPR011009">
    <property type="entry name" value="Kinase-like_dom_sf"/>
</dbReference>